<protein>
    <submittedName>
        <fullName evidence="1">Uncharacterized protein</fullName>
    </submittedName>
</protein>
<gene>
    <name evidence="1" type="ORF">L9F63_020480</name>
</gene>
<evidence type="ECO:0000313" key="1">
    <source>
        <dbReference type="EMBL" id="KAJ9585874.1"/>
    </source>
</evidence>
<accession>A0AAD7ZS66</accession>
<reference evidence="1" key="2">
    <citation type="submission" date="2023-05" db="EMBL/GenBank/DDBJ databases">
        <authorList>
            <person name="Fouks B."/>
        </authorList>
    </citation>
    <scope>NUCLEOTIDE SEQUENCE</scope>
    <source>
        <strain evidence="1">Stay&amp;Tobe</strain>
        <tissue evidence="1">Testes</tissue>
    </source>
</reference>
<dbReference type="Proteomes" id="UP001233999">
    <property type="component" value="Unassembled WGS sequence"/>
</dbReference>
<evidence type="ECO:0000313" key="2">
    <source>
        <dbReference type="Proteomes" id="UP001233999"/>
    </source>
</evidence>
<name>A0AAD7ZS66_DIPPU</name>
<reference evidence="1" key="1">
    <citation type="journal article" date="2023" name="IScience">
        <title>Live-bearing cockroach genome reveals convergent evolutionary mechanisms linked to viviparity in insects and beyond.</title>
        <authorList>
            <person name="Fouks B."/>
            <person name="Harrison M.C."/>
            <person name="Mikhailova A.A."/>
            <person name="Marchal E."/>
            <person name="English S."/>
            <person name="Carruthers M."/>
            <person name="Jennings E.C."/>
            <person name="Chiamaka E.L."/>
            <person name="Frigard R.A."/>
            <person name="Pippel M."/>
            <person name="Attardo G.M."/>
            <person name="Benoit J.B."/>
            <person name="Bornberg-Bauer E."/>
            <person name="Tobe S.S."/>
        </authorList>
    </citation>
    <scope>NUCLEOTIDE SEQUENCE</scope>
    <source>
        <strain evidence="1">Stay&amp;Tobe</strain>
    </source>
</reference>
<comment type="caution">
    <text evidence="1">The sequence shown here is derived from an EMBL/GenBank/DDBJ whole genome shotgun (WGS) entry which is preliminary data.</text>
</comment>
<feature type="non-terminal residue" evidence="1">
    <location>
        <position position="66"/>
    </location>
</feature>
<keyword evidence="2" id="KW-1185">Reference proteome</keyword>
<dbReference type="EMBL" id="JASPKZ010007241">
    <property type="protein sequence ID" value="KAJ9585874.1"/>
    <property type="molecule type" value="Genomic_DNA"/>
</dbReference>
<dbReference type="AlphaFoldDB" id="A0AAD7ZS66"/>
<sequence>AYYLLHAKNKTESDHVGKHTTPCTYTECILSVFFSGIPSVYVTGGHTVLFKTSIFSSLQDLQTPVK</sequence>
<proteinExistence type="predicted"/>
<organism evidence="1 2">
    <name type="scientific">Diploptera punctata</name>
    <name type="common">Pacific beetle cockroach</name>
    <dbReference type="NCBI Taxonomy" id="6984"/>
    <lineage>
        <taxon>Eukaryota</taxon>
        <taxon>Metazoa</taxon>
        <taxon>Ecdysozoa</taxon>
        <taxon>Arthropoda</taxon>
        <taxon>Hexapoda</taxon>
        <taxon>Insecta</taxon>
        <taxon>Pterygota</taxon>
        <taxon>Neoptera</taxon>
        <taxon>Polyneoptera</taxon>
        <taxon>Dictyoptera</taxon>
        <taxon>Blattodea</taxon>
        <taxon>Blaberoidea</taxon>
        <taxon>Blaberidae</taxon>
        <taxon>Diplopterinae</taxon>
        <taxon>Diploptera</taxon>
    </lineage>
</organism>